<dbReference type="AlphaFoldDB" id="A0A3N6MLQ7"/>
<dbReference type="Proteomes" id="UP000281431">
    <property type="component" value="Unassembled WGS sequence"/>
</dbReference>
<sequence>MDSDGLSPTACCLHCPHRKPVAGGCNHTIRQALIKQLVTDQRAVCPVYQQERARAMSELSQSLHR</sequence>
<organism evidence="1 2">
    <name type="scientific">Natrarchaeobius chitinivorans</name>
    <dbReference type="NCBI Taxonomy" id="1679083"/>
    <lineage>
        <taxon>Archaea</taxon>
        <taxon>Methanobacteriati</taxon>
        <taxon>Methanobacteriota</taxon>
        <taxon>Stenosarchaea group</taxon>
        <taxon>Halobacteria</taxon>
        <taxon>Halobacteriales</taxon>
        <taxon>Natrialbaceae</taxon>
        <taxon>Natrarchaeobius</taxon>
    </lineage>
</organism>
<protein>
    <submittedName>
        <fullName evidence="1">Uncharacterized protein</fullName>
    </submittedName>
</protein>
<reference evidence="1 2" key="1">
    <citation type="submission" date="2018-10" db="EMBL/GenBank/DDBJ databases">
        <title>Natrarchaeobius chitinivorans gen. nov., sp. nov., and Natrarchaeobius haloalkaliphilus sp. nov., alkaliphilic, chitin-utilizing haloarchaea from hypersaline alkaline lakes.</title>
        <authorList>
            <person name="Sorokin D.Y."/>
            <person name="Elcheninov A.G."/>
            <person name="Kostrikina N.A."/>
            <person name="Bale N.J."/>
            <person name="Sinninghe Damste J.S."/>
            <person name="Khijniak T.V."/>
            <person name="Kublanov I.V."/>
            <person name="Toshchakov S.V."/>
        </authorList>
    </citation>
    <scope>NUCLEOTIDE SEQUENCE [LARGE SCALE GENOMIC DNA]</scope>
    <source>
        <strain evidence="1 2">AArcht7</strain>
    </source>
</reference>
<evidence type="ECO:0000313" key="2">
    <source>
        <dbReference type="Proteomes" id="UP000281431"/>
    </source>
</evidence>
<proteinExistence type="predicted"/>
<keyword evidence="2" id="KW-1185">Reference proteome</keyword>
<gene>
    <name evidence="1" type="ORF">EA472_03805</name>
</gene>
<accession>A0A3N6MLQ7</accession>
<dbReference type="EMBL" id="REFZ01000002">
    <property type="protein sequence ID" value="RQH02435.1"/>
    <property type="molecule type" value="Genomic_DNA"/>
</dbReference>
<evidence type="ECO:0000313" key="1">
    <source>
        <dbReference type="EMBL" id="RQH02435.1"/>
    </source>
</evidence>
<name>A0A3N6MLQ7_NATCH</name>
<comment type="caution">
    <text evidence="1">The sequence shown here is derived from an EMBL/GenBank/DDBJ whole genome shotgun (WGS) entry which is preliminary data.</text>
</comment>